<reference evidence="1" key="1">
    <citation type="journal article" date="2017" name="Nature">
        <title>The sunflower genome provides insights into oil metabolism, flowering and Asterid evolution.</title>
        <authorList>
            <person name="Badouin H."/>
            <person name="Gouzy J."/>
            <person name="Grassa C.J."/>
            <person name="Murat F."/>
            <person name="Staton S.E."/>
            <person name="Cottret L."/>
            <person name="Lelandais-Briere C."/>
            <person name="Owens G.L."/>
            <person name="Carrere S."/>
            <person name="Mayjonade B."/>
            <person name="Legrand L."/>
            <person name="Gill N."/>
            <person name="Kane N.C."/>
            <person name="Bowers J.E."/>
            <person name="Hubner S."/>
            <person name="Bellec A."/>
            <person name="Berard A."/>
            <person name="Berges H."/>
            <person name="Blanchet N."/>
            <person name="Boniface M.C."/>
            <person name="Brunel D."/>
            <person name="Catrice O."/>
            <person name="Chaidir N."/>
            <person name="Claudel C."/>
            <person name="Donnadieu C."/>
            <person name="Faraut T."/>
            <person name="Fievet G."/>
            <person name="Helmstetter N."/>
            <person name="King M."/>
            <person name="Knapp S.J."/>
            <person name="Lai Z."/>
            <person name="Le Paslier M.C."/>
            <person name="Lippi Y."/>
            <person name="Lorenzon L."/>
            <person name="Mandel J.R."/>
            <person name="Marage G."/>
            <person name="Marchand G."/>
            <person name="Marquand E."/>
            <person name="Bret-Mestries E."/>
            <person name="Morien E."/>
            <person name="Nambeesan S."/>
            <person name="Nguyen T."/>
            <person name="Pegot-Espagnet P."/>
            <person name="Pouilly N."/>
            <person name="Raftis F."/>
            <person name="Sallet E."/>
            <person name="Schiex T."/>
            <person name="Thomas J."/>
            <person name="Vandecasteele C."/>
            <person name="Vares D."/>
            <person name="Vear F."/>
            <person name="Vautrin S."/>
            <person name="Crespi M."/>
            <person name="Mangin B."/>
            <person name="Burke J.M."/>
            <person name="Salse J."/>
            <person name="Munos S."/>
            <person name="Vincourt P."/>
            <person name="Rieseberg L.H."/>
            <person name="Langlade N.B."/>
        </authorList>
    </citation>
    <scope>NUCLEOTIDE SEQUENCE</scope>
    <source>
        <tissue evidence="1">Leaves</tissue>
    </source>
</reference>
<proteinExistence type="predicted"/>
<protein>
    <submittedName>
        <fullName evidence="1">Uncharacterized protein</fullName>
    </submittedName>
</protein>
<dbReference type="Gramene" id="mRNA:HanXRQr2_Chr11g0475221">
    <property type="protein sequence ID" value="CDS:HanXRQr2_Chr11g0475221.1"/>
    <property type="gene ID" value="HanXRQr2_Chr11g0475221"/>
</dbReference>
<dbReference type="Proteomes" id="UP000215914">
    <property type="component" value="Unassembled WGS sequence"/>
</dbReference>
<comment type="caution">
    <text evidence="1">The sequence shown here is derived from an EMBL/GenBank/DDBJ whole genome shotgun (WGS) entry which is preliminary data.</text>
</comment>
<dbReference type="AlphaFoldDB" id="A0A9K3HLW0"/>
<gene>
    <name evidence="1" type="ORF">HanXRQr2_Chr11g0475221</name>
</gene>
<accession>A0A9K3HLW0</accession>
<evidence type="ECO:0000313" key="1">
    <source>
        <dbReference type="EMBL" id="KAF5780720.1"/>
    </source>
</evidence>
<name>A0A9K3HLW0_HELAN</name>
<evidence type="ECO:0000313" key="2">
    <source>
        <dbReference type="Proteomes" id="UP000215914"/>
    </source>
</evidence>
<keyword evidence="2" id="KW-1185">Reference proteome</keyword>
<dbReference type="EMBL" id="MNCJ02000326">
    <property type="protein sequence ID" value="KAF5780720.1"/>
    <property type="molecule type" value="Genomic_DNA"/>
</dbReference>
<organism evidence="1 2">
    <name type="scientific">Helianthus annuus</name>
    <name type="common">Common sunflower</name>
    <dbReference type="NCBI Taxonomy" id="4232"/>
    <lineage>
        <taxon>Eukaryota</taxon>
        <taxon>Viridiplantae</taxon>
        <taxon>Streptophyta</taxon>
        <taxon>Embryophyta</taxon>
        <taxon>Tracheophyta</taxon>
        <taxon>Spermatophyta</taxon>
        <taxon>Magnoliopsida</taxon>
        <taxon>eudicotyledons</taxon>
        <taxon>Gunneridae</taxon>
        <taxon>Pentapetalae</taxon>
        <taxon>asterids</taxon>
        <taxon>campanulids</taxon>
        <taxon>Asterales</taxon>
        <taxon>Asteraceae</taxon>
        <taxon>Asteroideae</taxon>
        <taxon>Heliantheae alliance</taxon>
        <taxon>Heliantheae</taxon>
        <taxon>Helianthus</taxon>
    </lineage>
</organism>
<reference evidence="1" key="2">
    <citation type="submission" date="2020-06" db="EMBL/GenBank/DDBJ databases">
        <title>Helianthus annuus Genome sequencing and assembly Release 2.</title>
        <authorList>
            <person name="Gouzy J."/>
            <person name="Langlade N."/>
            <person name="Munos S."/>
        </authorList>
    </citation>
    <scope>NUCLEOTIDE SEQUENCE</scope>
    <source>
        <tissue evidence="1">Leaves</tissue>
    </source>
</reference>
<sequence length="72" mass="8167">MYGAWRIGAGAPCAAARLSLSDGWRTAYRSWCTMRRRAFELIGRMAHGVSELCTMRRRAFELIRCMAHGVSE</sequence>